<keyword evidence="2" id="KW-1185">Reference proteome</keyword>
<reference evidence="2" key="1">
    <citation type="submission" date="2014-09" db="EMBL/GenBank/DDBJ databases">
        <authorList>
            <person name="Mudge J."/>
            <person name="Ramaraj T."/>
            <person name="Lindquist I.E."/>
            <person name="Bharti A.K."/>
            <person name="Sundararajan A."/>
            <person name="Cameron C.T."/>
            <person name="Woodward J.E."/>
            <person name="May G.D."/>
            <person name="Brubaker C."/>
            <person name="Broadhvest J."/>
            <person name="Wilkins T.A."/>
        </authorList>
    </citation>
    <scope>NUCLEOTIDE SEQUENCE</scope>
    <source>
        <strain evidence="2">cv. AKA8401</strain>
    </source>
</reference>
<dbReference type="GO" id="GO:0016829">
    <property type="term" value="F:lyase activity"/>
    <property type="evidence" value="ECO:0007669"/>
    <property type="project" value="UniProtKB-KW"/>
</dbReference>
<evidence type="ECO:0000313" key="1">
    <source>
        <dbReference type="EMBL" id="KHG04977.1"/>
    </source>
</evidence>
<sequence length="66" mass="7626">MTWLCGVSQYTLQVWHDLAHGLTHRRVKPFRKENGLVTRACGCLCDQFRELHGVRHELGHGNVIPF</sequence>
<comment type="caution">
    <text evidence="1">The sequence shown here is derived from an EMBL/GenBank/DDBJ whole genome shotgun (WGS) entry which is preliminary data.</text>
</comment>
<dbReference type="Proteomes" id="UP000032142">
    <property type="component" value="Unassembled WGS sequence"/>
</dbReference>
<organism evidence="1 2">
    <name type="scientific">Gossypium arboreum</name>
    <name type="common">Tree cotton</name>
    <name type="synonym">Gossypium nanking</name>
    <dbReference type="NCBI Taxonomy" id="29729"/>
    <lineage>
        <taxon>Eukaryota</taxon>
        <taxon>Viridiplantae</taxon>
        <taxon>Streptophyta</taxon>
        <taxon>Embryophyta</taxon>
        <taxon>Tracheophyta</taxon>
        <taxon>Spermatophyta</taxon>
        <taxon>Magnoliopsida</taxon>
        <taxon>eudicotyledons</taxon>
        <taxon>Gunneridae</taxon>
        <taxon>Pentapetalae</taxon>
        <taxon>rosids</taxon>
        <taxon>malvids</taxon>
        <taxon>Malvales</taxon>
        <taxon>Malvaceae</taxon>
        <taxon>Malvoideae</taxon>
        <taxon>Gossypium</taxon>
    </lineage>
</organism>
<name>A0A0B0MX81_GOSAR</name>
<dbReference type="EMBL" id="JRRC01421305">
    <property type="protein sequence ID" value="KHG04977.1"/>
    <property type="molecule type" value="Genomic_DNA"/>
</dbReference>
<accession>A0A0B0MX81</accession>
<dbReference type="AlphaFoldDB" id="A0A0B0MX81"/>
<evidence type="ECO:0000313" key="2">
    <source>
        <dbReference type="Proteomes" id="UP000032142"/>
    </source>
</evidence>
<protein>
    <submittedName>
        <fullName evidence="1">Argininosuccinate lyase</fullName>
    </submittedName>
</protein>
<keyword evidence="1" id="KW-0456">Lyase</keyword>
<gene>
    <name evidence="1" type="ORF">F383_31024</name>
</gene>
<proteinExistence type="predicted"/>